<dbReference type="Gene3D" id="1.10.472.80">
    <property type="entry name" value="Ypt/Rab-GAP domain of gyp1p, domain 3"/>
    <property type="match status" value="1"/>
</dbReference>
<dbReference type="InterPro" id="IPR000195">
    <property type="entry name" value="Rab-GAP-TBC_dom"/>
</dbReference>
<feature type="compositionally biased region" description="Acidic residues" evidence="2">
    <location>
        <begin position="59"/>
        <end position="73"/>
    </location>
</feature>
<reference evidence="4" key="1">
    <citation type="journal article" date="2023" name="Front. Mar. Sci.">
        <title>A new Merluccius polli reference genome to investigate the effects of global change in West African waters.</title>
        <authorList>
            <person name="Mateo J.L."/>
            <person name="Blanco-Fernandez C."/>
            <person name="Garcia-Vazquez E."/>
            <person name="Machado-Schiaffino G."/>
        </authorList>
    </citation>
    <scope>NUCLEOTIDE SEQUENCE</scope>
    <source>
        <strain evidence="4">C29</strain>
        <tissue evidence="4">Fin</tissue>
    </source>
</reference>
<dbReference type="GO" id="GO:0005096">
    <property type="term" value="F:GTPase activator activity"/>
    <property type="evidence" value="ECO:0007669"/>
    <property type="project" value="UniProtKB-KW"/>
</dbReference>
<dbReference type="PROSITE" id="PS50086">
    <property type="entry name" value="TBC_RABGAP"/>
    <property type="match status" value="1"/>
</dbReference>
<evidence type="ECO:0000313" key="5">
    <source>
        <dbReference type="Proteomes" id="UP001174136"/>
    </source>
</evidence>
<dbReference type="InterPro" id="IPR035969">
    <property type="entry name" value="Rab-GAP_TBC_sf"/>
</dbReference>
<sequence length="330" mass="38279">MEDIPTGITCMTSEDSRPRMTLAAPPLSRIRVRLLDGPVKEPVPDTSSNTSPEGTDAGLSEEEEEEEEEEPEMESLPTRPVPVEEAVVNPDDSSDRPLSSSGESAYTQEQLDMYLLNLHRIDKDVRRCDRTYWYFTPANLEKLRNIMCSYVWKHLDTGYVQGMCDLLAPLLVVLDDEVITFSCFSELMKRMNQNFPHGGAMDSHFANMRSLIQILDSELFELMQQNGDYTHFYFCYRWFLLDFKREMVYDDVFSVWETIWAAKYTSSDHFVLFIALALVEMYRDIILENNMDFTDIIKFFNEMAEHHSVPEVLSMARDLVHKVQALIENK</sequence>
<dbReference type="PANTHER" id="PTHR22957:SF187">
    <property type="entry name" value="SMALL G PROTEIN SIGNALING MODULATOR 1"/>
    <property type="match status" value="1"/>
</dbReference>
<keyword evidence="5" id="KW-1185">Reference proteome</keyword>
<evidence type="ECO:0000256" key="1">
    <source>
        <dbReference type="ARBA" id="ARBA00022468"/>
    </source>
</evidence>
<dbReference type="PANTHER" id="PTHR22957">
    <property type="entry name" value="TBC1 DOMAIN FAMILY MEMBER GTPASE-ACTIVATING PROTEIN"/>
    <property type="match status" value="1"/>
</dbReference>
<accession>A0AA47MM44</accession>
<dbReference type="FunFam" id="1.10.8.270:FF:000006">
    <property type="entry name" value="Small G protein signaling modulator 2"/>
    <property type="match status" value="1"/>
</dbReference>
<name>A0AA47MM44_MERPO</name>
<proteinExistence type="predicted"/>
<keyword evidence="1" id="KW-0343">GTPase activation</keyword>
<dbReference type="SMART" id="SM00164">
    <property type="entry name" value="TBC"/>
    <property type="match status" value="1"/>
</dbReference>
<dbReference type="FunFam" id="1.10.472.80:FF:000004">
    <property type="entry name" value="Small G protein signaling modulator 1"/>
    <property type="match status" value="1"/>
</dbReference>
<organism evidence="4 5">
    <name type="scientific">Merluccius polli</name>
    <name type="common">Benguela hake</name>
    <name type="synonym">Merluccius cadenati</name>
    <dbReference type="NCBI Taxonomy" id="89951"/>
    <lineage>
        <taxon>Eukaryota</taxon>
        <taxon>Metazoa</taxon>
        <taxon>Chordata</taxon>
        <taxon>Craniata</taxon>
        <taxon>Vertebrata</taxon>
        <taxon>Euteleostomi</taxon>
        <taxon>Actinopterygii</taxon>
        <taxon>Neopterygii</taxon>
        <taxon>Teleostei</taxon>
        <taxon>Neoteleostei</taxon>
        <taxon>Acanthomorphata</taxon>
        <taxon>Zeiogadaria</taxon>
        <taxon>Gadariae</taxon>
        <taxon>Gadiformes</taxon>
        <taxon>Gadoidei</taxon>
        <taxon>Merlucciidae</taxon>
        <taxon>Merluccius</taxon>
    </lineage>
</organism>
<dbReference type="AlphaFoldDB" id="A0AA47MM44"/>
<dbReference type="Gene3D" id="1.10.8.270">
    <property type="entry name" value="putative rabgap domain of human tbc1 domain family member 14 like domains"/>
    <property type="match status" value="1"/>
</dbReference>
<dbReference type="Pfam" id="PF00566">
    <property type="entry name" value="RabGAP-TBC"/>
    <property type="match status" value="1"/>
</dbReference>
<evidence type="ECO:0000313" key="4">
    <source>
        <dbReference type="EMBL" id="KAK0142605.1"/>
    </source>
</evidence>
<protein>
    <submittedName>
        <fullName evidence="4">Small G protein signaling modulator 1</fullName>
    </submittedName>
</protein>
<feature type="domain" description="Rab-GAP TBC" evidence="3">
    <location>
        <begin position="102"/>
        <end position="263"/>
    </location>
</feature>
<comment type="caution">
    <text evidence="4">The sequence shown here is derived from an EMBL/GenBank/DDBJ whole genome shotgun (WGS) entry which is preliminary data.</text>
</comment>
<evidence type="ECO:0000256" key="2">
    <source>
        <dbReference type="SAM" id="MobiDB-lite"/>
    </source>
</evidence>
<dbReference type="EMBL" id="JAOPHQ010003528">
    <property type="protein sequence ID" value="KAK0142605.1"/>
    <property type="molecule type" value="Genomic_DNA"/>
</dbReference>
<feature type="region of interest" description="Disordered" evidence="2">
    <location>
        <begin position="1"/>
        <end position="104"/>
    </location>
</feature>
<dbReference type="Proteomes" id="UP001174136">
    <property type="component" value="Unassembled WGS sequence"/>
</dbReference>
<dbReference type="SUPFAM" id="SSF47923">
    <property type="entry name" value="Ypt/Rab-GAP domain of gyp1p"/>
    <property type="match status" value="2"/>
</dbReference>
<evidence type="ECO:0000259" key="3">
    <source>
        <dbReference type="PROSITE" id="PS50086"/>
    </source>
</evidence>
<gene>
    <name evidence="4" type="primary">Sgsm1_2</name>
    <name evidence="4" type="ORF">N1851_019468</name>
</gene>